<dbReference type="InterPro" id="IPR057666">
    <property type="entry name" value="DrpA_SLOG"/>
</dbReference>
<accession>A0ABY9HAI8</accession>
<sequence>MNELLFYLANKVKGDSFLIFKEIAKSTEISRKELMELHNKYMQAGVKYFTLFSNCYPDVLNLLKYPPYVIFYKGNVNLLNSKKIYYLINEQNNPQANSWFKSNIDTLVNNSVLFTNDYDSEADIVSYFRSHNGKIIHIAKSGLNTLDYSDINFENELFISQYPLDAHPKRFYFKEANLIAACISNSLISFSCNENSKVFNLINYFVDLGKDINCFPGSLPNDGNNSLIKSGANLITMISEVLNV</sequence>
<keyword evidence="3" id="KW-1185">Reference proteome</keyword>
<name>A0ABY9HAI8_9MOLU</name>
<dbReference type="Pfam" id="PF02481">
    <property type="entry name" value="DNA_processg_A"/>
    <property type="match status" value="1"/>
</dbReference>
<feature type="domain" description="Smf/DprA SLOG" evidence="1">
    <location>
        <begin position="153"/>
        <end position="243"/>
    </location>
</feature>
<evidence type="ECO:0000259" key="1">
    <source>
        <dbReference type="Pfam" id="PF02481"/>
    </source>
</evidence>
<proteinExistence type="predicted"/>
<evidence type="ECO:0000313" key="3">
    <source>
        <dbReference type="Proteomes" id="UP001237011"/>
    </source>
</evidence>
<dbReference type="Proteomes" id="UP001237011">
    <property type="component" value="Chromosome"/>
</dbReference>
<evidence type="ECO:0000313" key="2">
    <source>
        <dbReference type="EMBL" id="WLP85600.1"/>
    </source>
</evidence>
<gene>
    <name evidence="2" type="ORF">Q8852_00325</name>
</gene>
<dbReference type="RefSeq" id="WP_305938030.1">
    <property type="nucleotide sequence ID" value="NZ_CP132191.1"/>
</dbReference>
<dbReference type="EMBL" id="CP132191">
    <property type="protein sequence ID" value="WLP85600.1"/>
    <property type="molecule type" value="Genomic_DNA"/>
</dbReference>
<organism evidence="2 3">
    <name type="scientific">Mycoplasma seminis</name>
    <dbReference type="NCBI Taxonomy" id="512749"/>
    <lineage>
        <taxon>Bacteria</taxon>
        <taxon>Bacillati</taxon>
        <taxon>Mycoplasmatota</taxon>
        <taxon>Mollicutes</taxon>
        <taxon>Mycoplasmataceae</taxon>
        <taxon>Mycoplasma</taxon>
    </lineage>
</organism>
<reference evidence="2" key="1">
    <citation type="submission" date="2023-08" db="EMBL/GenBank/DDBJ databases">
        <title>Complete genome sequence of Mycoplasma seminis 2200.</title>
        <authorList>
            <person name="Spergser J."/>
        </authorList>
    </citation>
    <scope>NUCLEOTIDE SEQUENCE [LARGE SCALE GENOMIC DNA]</scope>
    <source>
        <strain evidence="2">2200</strain>
    </source>
</reference>
<dbReference type="Gene3D" id="3.40.50.450">
    <property type="match status" value="1"/>
</dbReference>
<protein>
    <submittedName>
        <fullName evidence="2">DNA processing protein</fullName>
    </submittedName>
</protein>